<dbReference type="Pfam" id="PF17863">
    <property type="entry name" value="AAA_lid_2"/>
    <property type="match status" value="1"/>
</dbReference>
<organism evidence="3 4">
    <name type="scientific">Roseivivax lentus</name>
    <dbReference type="NCBI Taxonomy" id="633194"/>
    <lineage>
        <taxon>Bacteria</taxon>
        <taxon>Pseudomonadati</taxon>
        <taxon>Pseudomonadota</taxon>
        <taxon>Alphaproteobacteria</taxon>
        <taxon>Rhodobacterales</taxon>
        <taxon>Roseobacteraceae</taxon>
        <taxon>Roseivivax</taxon>
    </lineage>
</organism>
<accession>A0A1N7JNI4</accession>
<dbReference type="Gene3D" id="1.10.8.80">
    <property type="entry name" value="Magnesium chelatase subunit I, C-Terminal domain"/>
    <property type="match status" value="1"/>
</dbReference>
<dbReference type="STRING" id="633194.SAMN05421759_101113"/>
<evidence type="ECO:0000259" key="2">
    <source>
        <dbReference type="PROSITE" id="PS50234"/>
    </source>
</evidence>
<reference evidence="4" key="1">
    <citation type="submission" date="2017-01" db="EMBL/GenBank/DDBJ databases">
        <authorList>
            <person name="Varghese N."/>
            <person name="Submissions S."/>
        </authorList>
    </citation>
    <scope>NUCLEOTIDE SEQUENCE [LARGE SCALE GENOMIC DNA]</scope>
    <source>
        <strain evidence="4">DSM 29430</strain>
    </source>
</reference>
<evidence type="ECO:0000313" key="4">
    <source>
        <dbReference type="Proteomes" id="UP000186684"/>
    </source>
</evidence>
<dbReference type="SMART" id="SM00327">
    <property type="entry name" value="VWA"/>
    <property type="match status" value="1"/>
</dbReference>
<dbReference type="PANTHER" id="PTHR43473:SF2">
    <property type="entry name" value="MAGNESIUM-CHELATASE SUBUNIT CHLD, CHLOROPLASTIC"/>
    <property type="match status" value="1"/>
</dbReference>
<name>A0A1N7JNI4_9RHOB</name>
<feature type="compositionally biased region" description="Acidic residues" evidence="1">
    <location>
        <begin position="251"/>
        <end position="262"/>
    </location>
</feature>
<gene>
    <name evidence="3" type="ORF">SAMN05421759_101113</name>
</gene>
<dbReference type="Pfam" id="PF13519">
    <property type="entry name" value="VWA_2"/>
    <property type="match status" value="1"/>
</dbReference>
<feature type="compositionally biased region" description="Basic residues" evidence="1">
    <location>
        <begin position="309"/>
        <end position="319"/>
    </location>
</feature>
<dbReference type="InterPro" id="IPR036465">
    <property type="entry name" value="vWFA_dom_sf"/>
</dbReference>
<dbReference type="InterPro" id="IPR002035">
    <property type="entry name" value="VWF_A"/>
</dbReference>
<dbReference type="Proteomes" id="UP000186684">
    <property type="component" value="Unassembled WGS sequence"/>
</dbReference>
<dbReference type="SUPFAM" id="SSF53300">
    <property type="entry name" value="vWA-like"/>
    <property type="match status" value="1"/>
</dbReference>
<dbReference type="InterPro" id="IPR041628">
    <property type="entry name" value="ChlI/MoxR_AAA_lid"/>
</dbReference>
<keyword evidence="4" id="KW-1185">Reference proteome</keyword>
<feature type="domain" description="VWFA" evidence="2">
    <location>
        <begin position="379"/>
        <end position="558"/>
    </location>
</feature>
<dbReference type="PROSITE" id="PS50234">
    <property type="entry name" value="VWFA"/>
    <property type="match status" value="1"/>
</dbReference>
<dbReference type="EMBL" id="FTOQ01000001">
    <property type="protein sequence ID" value="SIS50898.1"/>
    <property type="molecule type" value="Genomic_DNA"/>
</dbReference>
<dbReference type="AlphaFoldDB" id="A0A1N7JNI4"/>
<dbReference type="RefSeq" id="WP_076443944.1">
    <property type="nucleotide sequence ID" value="NZ_FTOQ01000001.1"/>
</dbReference>
<evidence type="ECO:0000256" key="1">
    <source>
        <dbReference type="SAM" id="MobiDB-lite"/>
    </source>
</evidence>
<dbReference type="Gene3D" id="3.40.50.410">
    <property type="entry name" value="von Willebrand factor, type A domain"/>
    <property type="match status" value="1"/>
</dbReference>
<dbReference type="PANTHER" id="PTHR43473">
    <property type="entry name" value="MAGNESIUM-CHELATASE SUBUNIT CHLD, CHLOROPLASTIC"/>
    <property type="match status" value="1"/>
</dbReference>
<feature type="region of interest" description="Disordered" evidence="1">
    <location>
        <begin position="297"/>
        <end position="332"/>
    </location>
</feature>
<proteinExistence type="predicted"/>
<feature type="region of interest" description="Disordered" evidence="1">
    <location>
        <begin position="238"/>
        <end position="271"/>
    </location>
</feature>
<dbReference type="OrthoDB" id="9775079at2"/>
<protein>
    <submittedName>
        <fullName evidence="3">Protoporphyrin IX magnesium-chelatase</fullName>
    </submittedName>
</protein>
<sequence length="560" mass="59153">MKQSRPETWVAGHLALLLIAVDPAGLGGLHLRARACPVRDAFLNSAPDALLPMVRIAPTLDDDAVFGGTDIAESLRHGRLVRKQGLISRAGTLLLTMAERLRPGRAARLSQHLDTAESGPMILLDEGIDDEAAPRVLTERLAFMIDLDGVRAFELSELALSPEDVADARAHLDRVTIPDAAIAALTVAAARLGIGSMRAPVLALAAARANAALHRRNTVTEEDLNLAVELVFAHRATQLPEDAGPPSPDTEPPDTEPDTETEPEGKDQSFDIPDELLVDAVRAVLPDGALFALSDAAKSRAPAQGTGAGRRRRSNRRGRPLPAKPGKPGSDARLDLFATLRAAAPWQQMRRAAQPDRTGLILKSSDFRVKVYEERSDRLIIFVVDASGSAAVTRLAEAKGAVETVLADAYASRDHVALIAFRGDGAEALLPPTRSLVQAKRALGALPGGGGTPLAAGLRAAADMARRAQGQGMSPALALLTDGRANIGLTAPGREAAQADAERYAALIAAMRLPALVLDTNRRPKDDLSALAGIMGATYLPLPRADAQAISRSVHDALRK</sequence>
<dbReference type="SUPFAM" id="SSF52540">
    <property type="entry name" value="P-loop containing nucleoside triphosphate hydrolases"/>
    <property type="match status" value="1"/>
</dbReference>
<evidence type="ECO:0000313" key="3">
    <source>
        <dbReference type="EMBL" id="SIS50898.1"/>
    </source>
</evidence>
<dbReference type="InterPro" id="IPR027417">
    <property type="entry name" value="P-loop_NTPase"/>
</dbReference>
<dbReference type="NCBIfam" id="NF009943">
    <property type="entry name" value="PRK13406.1"/>
    <property type="match status" value="1"/>
</dbReference>